<evidence type="ECO:0000313" key="2">
    <source>
        <dbReference type="Proteomes" id="UP001164746"/>
    </source>
</evidence>
<reference evidence="1" key="1">
    <citation type="submission" date="2022-11" db="EMBL/GenBank/DDBJ databases">
        <title>Centuries of genome instability and evolution in soft-shell clam transmissible cancer (bioRxiv).</title>
        <authorList>
            <person name="Hart S.F.M."/>
            <person name="Yonemitsu M.A."/>
            <person name="Giersch R.M."/>
            <person name="Beal B.F."/>
            <person name="Arriagada G."/>
            <person name="Davis B.W."/>
            <person name="Ostrander E.A."/>
            <person name="Goff S.P."/>
            <person name="Metzger M.J."/>
        </authorList>
    </citation>
    <scope>NUCLEOTIDE SEQUENCE</scope>
    <source>
        <strain evidence="1">MELC-2E11</strain>
        <tissue evidence="1">Siphon/mantle</tissue>
    </source>
</reference>
<gene>
    <name evidence="1" type="ORF">MAR_035596</name>
</gene>
<proteinExistence type="predicted"/>
<keyword evidence="2" id="KW-1185">Reference proteome</keyword>
<dbReference type="EMBL" id="CP111018">
    <property type="protein sequence ID" value="WAR10520.1"/>
    <property type="molecule type" value="Genomic_DNA"/>
</dbReference>
<sequence>MREELDGLVKSNGAFLTLKCLQDLKRKGLEVNALTKDDDTSTNTRFHTTTGNMAAVTRSGVLLGTQITVIRACRAGKTLRIGPYERTLKK</sequence>
<name>A0ABY7EKK2_MYAAR</name>
<evidence type="ECO:0000313" key="1">
    <source>
        <dbReference type="EMBL" id="WAR10520.1"/>
    </source>
</evidence>
<protein>
    <submittedName>
        <fullName evidence="1">Uncharacterized protein</fullName>
    </submittedName>
</protein>
<accession>A0ABY7EKK2</accession>
<organism evidence="1 2">
    <name type="scientific">Mya arenaria</name>
    <name type="common">Soft-shell clam</name>
    <dbReference type="NCBI Taxonomy" id="6604"/>
    <lineage>
        <taxon>Eukaryota</taxon>
        <taxon>Metazoa</taxon>
        <taxon>Spiralia</taxon>
        <taxon>Lophotrochozoa</taxon>
        <taxon>Mollusca</taxon>
        <taxon>Bivalvia</taxon>
        <taxon>Autobranchia</taxon>
        <taxon>Heteroconchia</taxon>
        <taxon>Euheterodonta</taxon>
        <taxon>Imparidentia</taxon>
        <taxon>Neoheterodontei</taxon>
        <taxon>Myida</taxon>
        <taxon>Myoidea</taxon>
        <taxon>Myidae</taxon>
        <taxon>Mya</taxon>
    </lineage>
</organism>
<dbReference type="Proteomes" id="UP001164746">
    <property type="component" value="Chromosome 7"/>
</dbReference>